<dbReference type="InterPro" id="IPR050109">
    <property type="entry name" value="HTH-type_TetR-like_transc_reg"/>
</dbReference>
<dbReference type="InterPro" id="IPR001647">
    <property type="entry name" value="HTH_TetR"/>
</dbReference>
<dbReference type="Proteomes" id="UP001501645">
    <property type="component" value="Unassembled WGS sequence"/>
</dbReference>
<dbReference type="PANTHER" id="PTHR30055:SF234">
    <property type="entry name" value="HTH-TYPE TRANSCRIPTIONAL REGULATOR BETI"/>
    <property type="match status" value="1"/>
</dbReference>
<dbReference type="PROSITE" id="PS50977">
    <property type="entry name" value="HTH_TETR_2"/>
    <property type="match status" value="1"/>
</dbReference>
<dbReference type="PANTHER" id="PTHR30055">
    <property type="entry name" value="HTH-TYPE TRANSCRIPTIONAL REGULATOR RUTR"/>
    <property type="match status" value="1"/>
</dbReference>
<evidence type="ECO:0000256" key="2">
    <source>
        <dbReference type="ARBA" id="ARBA00023125"/>
    </source>
</evidence>
<keyword evidence="7" id="KW-1185">Reference proteome</keyword>
<evidence type="ECO:0000256" key="3">
    <source>
        <dbReference type="ARBA" id="ARBA00023163"/>
    </source>
</evidence>
<proteinExistence type="predicted"/>
<dbReference type="PRINTS" id="PR00455">
    <property type="entry name" value="HTHTETR"/>
</dbReference>
<evidence type="ECO:0000256" key="1">
    <source>
        <dbReference type="ARBA" id="ARBA00023015"/>
    </source>
</evidence>
<evidence type="ECO:0000256" key="4">
    <source>
        <dbReference type="PROSITE-ProRule" id="PRU00335"/>
    </source>
</evidence>
<dbReference type="Pfam" id="PF00440">
    <property type="entry name" value="TetR_N"/>
    <property type="match status" value="1"/>
</dbReference>
<feature type="domain" description="HTH tetR-type" evidence="5">
    <location>
        <begin position="18"/>
        <end position="77"/>
    </location>
</feature>
<keyword evidence="3" id="KW-0804">Transcription</keyword>
<keyword evidence="1" id="KW-0805">Transcription regulation</keyword>
<dbReference type="SUPFAM" id="SSF46689">
    <property type="entry name" value="Homeodomain-like"/>
    <property type="match status" value="1"/>
</dbReference>
<evidence type="ECO:0000313" key="7">
    <source>
        <dbReference type="Proteomes" id="UP001501645"/>
    </source>
</evidence>
<protein>
    <submittedName>
        <fullName evidence="6">TetR/AcrR family transcriptional regulator</fullName>
    </submittedName>
</protein>
<dbReference type="EMBL" id="BAABKO010000003">
    <property type="protein sequence ID" value="GAA4775681.1"/>
    <property type="molecule type" value="Genomic_DNA"/>
</dbReference>
<organism evidence="6 7">
    <name type="scientific">Microbacterium gilvum</name>
    <dbReference type="NCBI Taxonomy" id="1336204"/>
    <lineage>
        <taxon>Bacteria</taxon>
        <taxon>Bacillati</taxon>
        <taxon>Actinomycetota</taxon>
        <taxon>Actinomycetes</taxon>
        <taxon>Micrococcales</taxon>
        <taxon>Microbacteriaceae</taxon>
        <taxon>Microbacterium</taxon>
    </lineage>
</organism>
<gene>
    <name evidence="6" type="ORF">GCM10023351_20280</name>
</gene>
<dbReference type="InterPro" id="IPR009057">
    <property type="entry name" value="Homeodomain-like_sf"/>
</dbReference>
<feature type="DNA-binding region" description="H-T-H motif" evidence="4">
    <location>
        <begin position="40"/>
        <end position="59"/>
    </location>
</feature>
<evidence type="ECO:0000259" key="5">
    <source>
        <dbReference type="PROSITE" id="PS50977"/>
    </source>
</evidence>
<sequence>MADEREGPRPNRGPAAAADNRRALIAAAREEFAAGGLEVAFSAIARRAGVGQGSLYRHFPTKIELAAAVFEDNIDELERAGSLDALFDAIVAQARMSAAFLDAVVSARDVPAVQHIGERMAVLVGALLAADQAAGRVDGAIAREDVLLVVTMLARTVAAAAPEEQADVLTRSRALFARALSPR</sequence>
<reference evidence="7" key="1">
    <citation type="journal article" date="2019" name="Int. J. Syst. Evol. Microbiol.">
        <title>The Global Catalogue of Microorganisms (GCM) 10K type strain sequencing project: providing services to taxonomists for standard genome sequencing and annotation.</title>
        <authorList>
            <consortium name="The Broad Institute Genomics Platform"/>
            <consortium name="The Broad Institute Genome Sequencing Center for Infectious Disease"/>
            <person name="Wu L."/>
            <person name="Ma J."/>
        </authorList>
    </citation>
    <scope>NUCLEOTIDE SEQUENCE [LARGE SCALE GENOMIC DNA]</scope>
    <source>
        <strain evidence="7">JCM 18537</strain>
    </source>
</reference>
<dbReference type="Gene3D" id="1.10.357.10">
    <property type="entry name" value="Tetracycline Repressor, domain 2"/>
    <property type="match status" value="1"/>
</dbReference>
<accession>A0ABP9AAN9</accession>
<comment type="caution">
    <text evidence="6">The sequence shown here is derived from an EMBL/GenBank/DDBJ whole genome shotgun (WGS) entry which is preliminary data.</text>
</comment>
<keyword evidence="2 4" id="KW-0238">DNA-binding</keyword>
<dbReference type="RefSeq" id="WP_345438747.1">
    <property type="nucleotide sequence ID" value="NZ_BAABKO010000003.1"/>
</dbReference>
<name>A0ABP9AAN9_9MICO</name>
<evidence type="ECO:0000313" key="6">
    <source>
        <dbReference type="EMBL" id="GAA4775681.1"/>
    </source>
</evidence>